<feature type="domain" description="JmjC" evidence="3">
    <location>
        <begin position="1063"/>
        <end position="1216"/>
    </location>
</feature>
<dbReference type="InParanoid" id="F0XYC2"/>
<dbReference type="GeneID" id="20223462"/>
<protein>
    <recommendedName>
        <fullName evidence="3">JmjC domain-containing protein</fullName>
    </recommendedName>
</protein>
<dbReference type="InterPro" id="IPR036691">
    <property type="entry name" value="Endo/exonu/phosph_ase_sf"/>
</dbReference>
<dbReference type="Gene3D" id="2.60.420.10">
    <property type="entry name" value="Maltose phosphorylase, domain 3"/>
    <property type="match status" value="1"/>
</dbReference>
<feature type="region of interest" description="Disordered" evidence="2">
    <location>
        <begin position="1352"/>
        <end position="1373"/>
    </location>
</feature>
<dbReference type="KEGG" id="aaf:AURANDRAFT_61422"/>
<keyword evidence="1" id="KW-0175">Coiled coil</keyword>
<evidence type="ECO:0000313" key="4">
    <source>
        <dbReference type="EMBL" id="EGB12200.1"/>
    </source>
</evidence>
<dbReference type="EMBL" id="GL833121">
    <property type="protein sequence ID" value="EGB12200.1"/>
    <property type="molecule type" value="Genomic_DNA"/>
</dbReference>
<dbReference type="SUPFAM" id="SSF48208">
    <property type="entry name" value="Six-hairpin glycosidases"/>
    <property type="match status" value="1"/>
</dbReference>
<feature type="region of interest" description="Disordered" evidence="2">
    <location>
        <begin position="1413"/>
        <end position="1437"/>
    </location>
</feature>
<evidence type="ECO:0000259" key="3">
    <source>
        <dbReference type="PROSITE" id="PS51184"/>
    </source>
</evidence>
<dbReference type="Pfam" id="PF08007">
    <property type="entry name" value="JmjC_2"/>
    <property type="match status" value="1"/>
</dbReference>
<feature type="compositionally biased region" description="Basic residues" evidence="2">
    <location>
        <begin position="1420"/>
        <end position="1430"/>
    </location>
</feature>
<proteinExistence type="predicted"/>
<dbReference type="eggNOG" id="KOG0565">
    <property type="taxonomic scope" value="Eukaryota"/>
</dbReference>
<reference evidence="4 5" key="1">
    <citation type="journal article" date="2011" name="Proc. Natl. Acad. Sci. U.S.A.">
        <title>Niche of harmful alga Aureococcus anophagefferens revealed through ecogenomics.</title>
        <authorList>
            <person name="Gobler C.J."/>
            <person name="Berry D.L."/>
            <person name="Dyhrman S.T."/>
            <person name="Wilhelm S.W."/>
            <person name="Salamov A."/>
            <person name="Lobanov A.V."/>
            <person name="Zhang Y."/>
            <person name="Collier J.L."/>
            <person name="Wurch L.L."/>
            <person name="Kustka A.B."/>
            <person name="Dill B.D."/>
            <person name="Shah M."/>
            <person name="VerBerkmoes N.C."/>
            <person name="Kuo A."/>
            <person name="Terry A."/>
            <person name="Pangilinan J."/>
            <person name="Lindquist E.A."/>
            <person name="Lucas S."/>
            <person name="Paulsen I.T."/>
            <person name="Hattenrath-Lehmann T.K."/>
            <person name="Talmage S.C."/>
            <person name="Walker E.A."/>
            <person name="Koch F."/>
            <person name="Burson A.M."/>
            <person name="Marcoval M.A."/>
            <person name="Tang Y.Z."/>
            <person name="Lecleir G.R."/>
            <person name="Coyne K.J."/>
            <person name="Berg G.M."/>
            <person name="Bertrand E.M."/>
            <person name="Saito M.A."/>
            <person name="Gladyshev V.N."/>
            <person name="Grigoriev I.V."/>
        </authorList>
    </citation>
    <scope>NUCLEOTIDE SEQUENCE [LARGE SCALE GENOMIC DNA]</scope>
    <source>
        <strain evidence="5">CCMP 1984</strain>
    </source>
</reference>
<dbReference type="OrthoDB" id="188759at2759"/>
<keyword evidence="5" id="KW-1185">Reference proteome</keyword>
<dbReference type="GO" id="GO:0005975">
    <property type="term" value="P:carbohydrate metabolic process"/>
    <property type="evidence" value="ECO:0007669"/>
    <property type="project" value="InterPro"/>
</dbReference>
<dbReference type="InterPro" id="IPR003347">
    <property type="entry name" value="JmjC_dom"/>
</dbReference>
<sequence>MGEPSILDAALESPARAEVTSERNLALPALTISARELDALRSLRASSEGAAVPVEWVVDVADNNLNWFIATAYSFDDAASTVRVAIPDREEPDWEGDLPLDHRTIHLIECCDDASAALYKHVVAAATVPVAWRVEWALDGDDDRPAAGAAGTARYYGRLSNVVYVGDGDEALQEVGVDENLKLVEVLGDDGGHGDFEQLVVEGIVRWEGPGDDGREDPALAVAKKPRKALEESLEGLERLAGDMSRCMEDALRMRSEVEHAEVARRLRKHVILGDLDALAAVQEDADRDARSELAARRQDAQDATLGFVSRCEARFWRQASTGLFFRRRYHVGDDVEVVLCRGLESQRGKIAKAHDNETYDVDLEGERPEVGVQIPPEYLRATAKNRAKMQGNLFGDDKKAGDESAKARRRELEGAVADMLRERDALRSRLDALARERDHVEDGLRARPPPRTPSSAAKDESRRETAAAPQQARVWRQLPRRGPVCKSTSADAAPPDAAVLDAALPLLDGAGDDVQRLNGFDVVAVAFQGAALESWADADAAVRARIPGDGAERWASVVARTSAAAPPAVVVVLARRDALADGDGALAAGGGGRSASAFAKLRSGATLAFASGAALADASRVAEPGEANAAAAAMLADAGGGATSVDCCGDADHAFFLGDLGYGSDPVDASDAASRQAVAEAVKTGDWASLVGGDALKRERAAKRCFAGWETATPRFPPTAFLEAFDGEAYGSGAGVAPAWCERVLWKSLPGLRGSLRLELHDARRGPRGGRGAVVAAFSVSAPARPPGPPRAPLAVSFPVLRATVLLERAETLDDARDAAAALGPCYLEISGGAARRAGNGGGPRSCTSPRNFVEDAESLEPPPDPSARALWDDDDALLAKLEASVDPDDDGDHVLFKVLGRDDGALVGGALLGGRSLAKRLLQADRDAVDFEEPILLNGVLKGFLRGSAKVARDGNDGDAQTPDRGAGAPGAAAPAPETATPKGKSSMKSVAKGIGNMLGIRKKKCFDGDEGPWGEPAVFGGDDVATFMMGAPHRGTGYVVGYIGSQDLVTSMGAFYKGTPGGRVDDEPRWPPPGHMGKNLARDLQFFYSIGETDSQRARVPSSWRLSTRFVAAGRTHRDETCSILVVLEGKKTVCLWRTCAPRDPSSTSAEHDQSEQTDDPDLKLDLEAGDAVYIPKRVWHRITSVPKTLAFSLKVPFAPIWRAFAAFTQSDVGKFAHFVERADPYDVRFTLPVVMCAYVFDSGFIDAFRLDFDREAFTATFGRAVTCEAVGFFRHHSPHFADGAAELCLLIAHLMVDGSVEKLKFLMMGAHGGCGMSRALFFETFPAGTARGPAGHAATIAKLSGLAAPRPGAGSPTSVDAFDDASTDDGWPGDAADAETFAGADGAPLFAVVNVAAVDAERAAAARKQQRNAARAAKRKQARRRRATVEASAREDLDARLRAAEGAAAAAAAALAAGALAAAAASAAREAAAASAAAVAAAAAEAARPAPPPPAPKPPAPRPAPTTPVYASPPVEAWGVPATGAHGAASLVGNNGSCAVSGGAALVVDFGVERAGWFEFRLAGDASGLLAAISEYDYPWTGKTMAPVAYDGGWYRLETNGELYEGARYAFLFPKSDVDVVEARVVARVNYTGAFRSSDATLEKSWYAAAYGARLNMNADDFGSILMDRGDRVSIQGDGHPTMAAALAAFGAPATWDLVKLMLNKTDSGCAGCRVVDDSLMSYPVLWTMSVNDYYWASGDAETFARFAPDVATILDKALATFLATPPVEFMGWDDRLDNGFCGECTGETRLAFSGLLVRAVSDFAQLLGFPKTRDALPAAAELARRYSRAAENATRALRASEPAYGLHSAAYAMTARTGLVTAGEAEALVSSLFRDAAAACSWSPFNSFWILQALGDGGFGDDALAYAKLCWGGMLELANGCFLELFSPEWLRFSDAGDKLPTKPSECHPWSSGVAPWLTKVAAGLSPLDPGYGARALVAPLFWGCAGAAVAGAVAAPAGDVAVDATCVGGVATVAASAPRGVAVVVGLRKTLGDGCVLTGAFVDHEAAPLLDAETSGAAAGMHPLNAAGHAFVRANGTVAAAYDCPSDASDGTAPTYAPPTYAAAVAPLDRATGGRWPGAYGGDGYALFGIDGAERLPSYVSNVTAYKREPKRTTYAANETAAAARLCVDAACSARALGSLGEGCGDQGRTRERNSQLQRLLSRPFSTRGDGCQGTVLDVSLDGAPASLRVALYFVDAPASDDRDDSPLPVPTPGGGAASVVRALDLATGSLVAPEEKIADFAGGAYWTLAYAKGVRLRIMPLYGSARVSAIFFDSS</sequence>
<feature type="region of interest" description="Disordered" evidence="2">
    <location>
        <begin position="1491"/>
        <end position="1514"/>
    </location>
</feature>
<dbReference type="GO" id="GO:0016791">
    <property type="term" value="F:phosphatase activity"/>
    <property type="evidence" value="ECO:0007669"/>
    <property type="project" value="InterPro"/>
</dbReference>
<dbReference type="InterPro" id="IPR012341">
    <property type="entry name" value="6hp_glycosidase-like_sf"/>
</dbReference>
<dbReference type="RefSeq" id="XP_009033274.1">
    <property type="nucleotide sequence ID" value="XM_009035026.1"/>
</dbReference>
<dbReference type="PROSITE" id="PS51184">
    <property type="entry name" value="JMJC"/>
    <property type="match status" value="1"/>
</dbReference>
<evidence type="ECO:0000256" key="1">
    <source>
        <dbReference type="SAM" id="Coils"/>
    </source>
</evidence>
<feature type="compositionally biased region" description="Basic and acidic residues" evidence="2">
    <location>
        <begin position="1153"/>
        <end position="1165"/>
    </location>
</feature>
<feature type="region of interest" description="Disordered" evidence="2">
    <location>
        <begin position="836"/>
        <end position="869"/>
    </location>
</feature>
<feature type="compositionally biased region" description="Pro residues" evidence="2">
    <location>
        <begin position="1493"/>
        <end position="1510"/>
    </location>
</feature>
<feature type="compositionally biased region" description="Low complexity" evidence="2">
    <location>
        <begin position="968"/>
        <end position="987"/>
    </location>
</feature>
<dbReference type="Pfam" id="PF22669">
    <property type="entry name" value="Exo_endo_phos2"/>
    <property type="match status" value="1"/>
</dbReference>
<accession>F0XYC2</accession>
<dbReference type="Gene3D" id="2.60.120.650">
    <property type="entry name" value="Cupin"/>
    <property type="match status" value="1"/>
</dbReference>
<organism evidence="5">
    <name type="scientific">Aureococcus anophagefferens</name>
    <name type="common">Harmful bloom alga</name>
    <dbReference type="NCBI Taxonomy" id="44056"/>
    <lineage>
        <taxon>Eukaryota</taxon>
        <taxon>Sar</taxon>
        <taxon>Stramenopiles</taxon>
        <taxon>Ochrophyta</taxon>
        <taxon>Pelagophyceae</taxon>
        <taxon>Pelagomonadales</taxon>
        <taxon>Pelagomonadaceae</taxon>
        <taxon>Aureococcus</taxon>
    </lineage>
</organism>
<evidence type="ECO:0000313" key="5">
    <source>
        <dbReference type="Proteomes" id="UP000002729"/>
    </source>
</evidence>
<feature type="region of interest" description="Disordered" evidence="2">
    <location>
        <begin position="438"/>
        <end position="476"/>
    </location>
</feature>
<dbReference type="InterPro" id="IPR008928">
    <property type="entry name" value="6-hairpin_glycosidase_sf"/>
</dbReference>
<dbReference type="PANTHER" id="PTHR34987:SF4">
    <property type="entry name" value="ALPHA-L-RHAMNOSIDASE C-TERMINAL DOMAIN-CONTAINING PROTEIN"/>
    <property type="match status" value="1"/>
</dbReference>
<dbReference type="Gene3D" id="3.60.10.10">
    <property type="entry name" value="Endonuclease/exonuclease/phosphatase"/>
    <property type="match status" value="1"/>
</dbReference>
<dbReference type="GO" id="GO:0046856">
    <property type="term" value="P:phosphatidylinositol dephosphorylation"/>
    <property type="evidence" value="ECO:0007669"/>
    <property type="project" value="InterPro"/>
</dbReference>
<dbReference type="SUPFAM" id="SSF51197">
    <property type="entry name" value="Clavaminate synthase-like"/>
    <property type="match status" value="1"/>
</dbReference>
<evidence type="ECO:0000256" key="2">
    <source>
        <dbReference type="SAM" id="MobiDB-lite"/>
    </source>
</evidence>
<name>F0XYC2_AURAN</name>
<dbReference type="PANTHER" id="PTHR34987">
    <property type="entry name" value="C, PUTATIVE (AFU_ORTHOLOGUE AFUA_3G02880)-RELATED"/>
    <property type="match status" value="1"/>
</dbReference>
<gene>
    <name evidence="4" type="ORF">AURANDRAFT_61422</name>
</gene>
<feature type="region of interest" description="Disordered" evidence="2">
    <location>
        <begin position="954"/>
        <end position="991"/>
    </location>
</feature>
<dbReference type="Proteomes" id="UP000002729">
    <property type="component" value="Unassembled WGS sequence"/>
</dbReference>
<feature type="region of interest" description="Disordered" evidence="2">
    <location>
        <begin position="1146"/>
        <end position="1165"/>
    </location>
</feature>
<feature type="coiled-coil region" evidence="1">
    <location>
        <begin position="410"/>
        <end position="437"/>
    </location>
</feature>
<dbReference type="InterPro" id="IPR000300">
    <property type="entry name" value="IPPc"/>
</dbReference>
<dbReference type="Gene3D" id="1.50.10.10">
    <property type="match status" value="1"/>
</dbReference>